<evidence type="ECO:0000313" key="1">
    <source>
        <dbReference type="EMBL" id="KAJ4398476.1"/>
    </source>
</evidence>
<evidence type="ECO:0008006" key="3">
    <source>
        <dbReference type="Google" id="ProtNLM"/>
    </source>
</evidence>
<organism evidence="1 2">
    <name type="scientific">Didymella pomorum</name>
    <dbReference type="NCBI Taxonomy" id="749634"/>
    <lineage>
        <taxon>Eukaryota</taxon>
        <taxon>Fungi</taxon>
        <taxon>Dikarya</taxon>
        <taxon>Ascomycota</taxon>
        <taxon>Pezizomycotina</taxon>
        <taxon>Dothideomycetes</taxon>
        <taxon>Pleosporomycetidae</taxon>
        <taxon>Pleosporales</taxon>
        <taxon>Pleosporineae</taxon>
        <taxon>Didymellaceae</taxon>
        <taxon>Didymella</taxon>
    </lineage>
</organism>
<accession>A0A9W8Z3S4</accession>
<name>A0A9W8Z3S4_9PLEO</name>
<dbReference type="AlphaFoldDB" id="A0A9W8Z3S4"/>
<dbReference type="OrthoDB" id="3644718at2759"/>
<dbReference type="Proteomes" id="UP001140510">
    <property type="component" value="Unassembled WGS sequence"/>
</dbReference>
<proteinExistence type="predicted"/>
<sequence length="637" mass="74054">MSNLDDLVSNSAITHNTCFITDLSTELIYHVIDFIPYESQVDFALTCIRLADCSSKVLKRHQEAFKKYRVASDFLPTTIPTLLRSVFGRADPIMAWHVRSIEVWYDRDSWLDWKPLSFDRPLHEDDMDIDSTLWEWQDDELAEYLEDVEDQFMALLDAGDEEVFVEARQQFEDGLDGILKALLITYCPRLQDVKFVTYEHGKTSTLGWLRRIIQGSIQYGSHWPPGLCSINNVAVGVESDTWLTARHTQHNDPPLDGTDRSMEAFTVLLRLPLLHSIYYNDLRRPSWDDQTDYESRTLIPKGSSNVKHIFLDDLGDIPYSFRCALFQAPRALDTFALRAGHSGDRLDDVDALVSGLSSSQQSSLHTLMFYGPNISDEMHGYRCSVYRNEELNNAHNLKTVAIDIADVELDAFYSTSSFDNQDEGMDWTTEQWRRYFIRWFRESAFPGGIERIVFWGAPSEYYLAKCQDKFLDWLEDALIFCIESWRWSEGWDEADKEEFDELSCAYESFLSKLKAIYLEDIERTYIRARRSTDAGSSTEKVFFRRLVKVAKDKGIDVYTLTHQPATRLEHVFPTAPDKYDLRSGPWWERRDERADWVFDVHEGRMVPPGCGKCGECEKCLSEYSKELWEGLERYETR</sequence>
<keyword evidence="2" id="KW-1185">Reference proteome</keyword>
<dbReference type="EMBL" id="JAPEVA010000129">
    <property type="protein sequence ID" value="KAJ4398476.1"/>
    <property type="molecule type" value="Genomic_DNA"/>
</dbReference>
<gene>
    <name evidence="1" type="ORF">N0V91_010181</name>
</gene>
<evidence type="ECO:0000313" key="2">
    <source>
        <dbReference type="Proteomes" id="UP001140510"/>
    </source>
</evidence>
<reference evidence="1" key="1">
    <citation type="submission" date="2022-10" db="EMBL/GenBank/DDBJ databases">
        <title>Tapping the CABI collections for fungal endophytes: first genome assemblies for Collariella, Neodidymelliopsis, Ascochyta clinopodiicola, Didymella pomorum, Didymosphaeria variabile, Neocosmospora piperis and Neocucurbitaria cava.</title>
        <authorList>
            <person name="Hill R."/>
        </authorList>
    </citation>
    <scope>NUCLEOTIDE SEQUENCE</scope>
    <source>
        <strain evidence="1">IMI 355091</strain>
    </source>
</reference>
<comment type="caution">
    <text evidence="1">The sequence shown here is derived from an EMBL/GenBank/DDBJ whole genome shotgun (WGS) entry which is preliminary data.</text>
</comment>
<protein>
    <recommendedName>
        <fullName evidence="3">F-box domain-containing protein</fullName>
    </recommendedName>
</protein>